<dbReference type="SMART" id="SM01208">
    <property type="entry name" value="G5"/>
    <property type="match status" value="1"/>
</dbReference>
<comment type="caution">
    <text evidence="5">The sequence shown here is derived from an EMBL/GenBank/DDBJ whole genome shotgun (WGS) entry which is preliminary data.</text>
</comment>
<evidence type="ECO:0000256" key="2">
    <source>
        <dbReference type="SAM" id="Coils"/>
    </source>
</evidence>
<feature type="chain" id="PRO_5038223332" evidence="3">
    <location>
        <begin position="29"/>
        <end position="517"/>
    </location>
</feature>
<feature type="signal peptide" evidence="3">
    <location>
        <begin position="1"/>
        <end position="28"/>
    </location>
</feature>
<evidence type="ECO:0000259" key="4">
    <source>
        <dbReference type="PROSITE" id="PS51109"/>
    </source>
</evidence>
<evidence type="ECO:0000313" key="6">
    <source>
        <dbReference type="EMBL" id="RDY26901.1"/>
    </source>
</evidence>
<evidence type="ECO:0000313" key="8">
    <source>
        <dbReference type="Proteomes" id="UP000247523"/>
    </source>
</evidence>
<evidence type="ECO:0000313" key="5">
    <source>
        <dbReference type="EMBL" id="PXV91742.1"/>
    </source>
</evidence>
<reference evidence="5 8" key="2">
    <citation type="submission" date="2018-05" db="EMBL/GenBank/DDBJ databases">
        <title>Genomic Encyclopedia of Type Strains, Phase IV (KMG-IV): sequencing the most valuable type-strain genomes for metagenomic binning, comparative biology and taxonomic classification.</title>
        <authorList>
            <person name="Goeker M."/>
        </authorList>
    </citation>
    <scope>NUCLEOTIDE SEQUENCE [LARGE SCALE GENOMIC DNA]</scope>
    <source>
        <strain evidence="5 8">DSM 28816</strain>
    </source>
</reference>
<accession>A0A255IFA2</accession>
<sequence>MKVKKFFVSLVCTLAVFMVAMGFGLSAAAAKETDDNTINNGVYIAGIDVSQMTAKQATEAIDDYLSELGNKTITFMVDSNEVKVKASDLGMECNNMDVVEDAVNLGKTGNIIQRYKALKDLQHESKEYDLDITFDEAQIKKVINEQCLVYNVDPVDASLKREKGQFVITESQTGVGVDVDKSIQLVEDSLKEWNRDDSSIDLAVELVEPKASKEDFAKVKDVLASFTTSFSTSGSSRSANIENGAKLINGTVLLPGETFSTYDSITPFTAENGYYLAGSYLQGQVVDSFGGGICQVSTTLYNTVLRAELQVDERYNHSMIVGYVDPSADAAISESAGKDFKFTNTTDYPIYIEGITSGKKITFNIYGCETRDSNRTIEFKSETLTTTEPTGAKYTLDGTLLFGQQKQTQSPHTGYTAKLYKYVYVNGKQTDVEEINYSSYKAEPAYISVGTAWGDENSIAALSAAVATNDTATVNATIDSLAGIVNQAAAQAAAAQAQADALAAQQAAQEAQQAAAE</sequence>
<dbReference type="EMBL" id="QICS01000003">
    <property type="protein sequence ID" value="PXV91742.1"/>
    <property type="molecule type" value="Genomic_DNA"/>
</dbReference>
<dbReference type="Proteomes" id="UP000247523">
    <property type="component" value="Unassembled WGS sequence"/>
</dbReference>
<dbReference type="Pfam" id="PF04294">
    <property type="entry name" value="VanW"/>
    <property type="match status" value="1"/>
</dbReference>
<reference evidence="6" key="3">
    <citation type="submission" date="2018-07" db="EMBL/GenBank/DDBJ databases">
        <authorList>
            <person name="Quirk P.G."/>
            <person name="Krulwich T.A."/>
        </authorList>
    </citation>
    <scope>NUCLEOTIDE SEQUENCE</scope>
    <source>
        <strain evidence="6">CCRI-19302</strain>
    </source>
</reference>
<dbReference type="Pfam" id="PF07501">
    <property type="entry name" value="G5"/>
    <property type="match status" value="1"/>
</dbReference>
<dbReference type="InterPro" id="IPR011098">
    <property type="entry name" value="G5_dom"/>
</dbReference>
<dbReference type="PROSITE" id="PS51109">
    <property type="entry name" value="G5"/>
    <property type="match status" value="1"/>
</dbReference>
<dbReference type="PANTHER" id="PTHR35788:SF1">
    <property type="entry name" value="EXPORTED PROTEIN"/>
    <property type="match status" value="1"/>
</dbReference>
<evidence type="ECO:0000256" key="3">
    <source>
        <dbReference type="SAM" id="SignalP"/>
    </source>
</evidence>
<feature type="domain" description="G5" evidence="4">
    <location>
        <begin position="374"/>
        <end position="453"/>
    </location>
</feature>
<dbReference type="Pfam" id="PF12229">
    <property type="entry name" value="PG_binding_4"/>
    <property type="match status" value="1"/>
</dbReference>
<proteinExistence type="predicted"/>
<dbReference type="Proteomes" id="UP000216411">
    <property type="component" value="Unassembled WGS sequence"/>
</dbReference>
<name>A0A255IFA2_9FIRM</name>
<dbReference type="AlphaFoldDB" id="A0A255IFA2"/>
<dbReference type="InterPro" id="IPR007391">
    <property type="entry name" value="Vancomycin_resist_VanW"/>
</dbReference>
<keyword evidence="1 3" id="KW-0732">Signal</keyword>
<protein>
    <submittedName>
        <fullName evidence="5">Vancomycin resistance protein YoaR</fullName>
    </submittedName>
</protein>
<dbReference type="EMBL" id="NOKA02000127">
    <property type="protein sequence ID" value="RDY26901.1"/>
    <property type="molecule type" value="Genomic_DNA"/>
</dbReference>
<dbReference type="OrthoDB" id="9797191at2"/>
<reference evidence="6 7" key="1">
    <citation type="journal article" date="2017" name="Genome Announc.">
        <title>Draft Genome Sequence of a Sporulating and Motile Strain of Lachnotalea glycerini Isolated from Water in Quebec City, Canada.</title>
        <authorList>
            <person name="Maheux A.F."/>
            <person name="Boudreau D.K."/>
            <person name="Berube E."/>
            <person name="Boissinot M."/>
            <person name="Raymond F."/>
            <person name="Brodeur S."/>
            <person name="Corbeil J."/>
            <person name="Isabel S."/>
            <person name="Omar R.F."/>
            <person name="Bergeron M.G."/>
        </authorList>
    </citation>
    <scope>NUCLEOTIDE SEQUENCE [LARGE SCALE GENOMIC DNA]</scope>
    <source>
        <strain evidence="6 7">CCRI-19302</strain>
    </source>
</reference>
<evidence type="ECO:0000256" key="1">
    <source>
        <dbReference type="ARBA" id="ARBA00022729"/>
    </source>
</evidence>
<gene>
    <name evidence="5" type="ORF">C8E03_103305</name>
    <name evidence="6" type="ORF">CG710_021300</name>
</gene>
<organism evidence="5 8">
    <name type="scientific">Lachnotalea glycerini</name>
    <dbReference type="NCBI Taxonomy" id="1763509"/>
    <lineage>
        <taxon>Bacteria</taxon>
        <taxon>Bacillati</taxon>
        <taxon>Bacillota</taxon>
        <taxon>Clostridia</taxon>
        <taxon>Lachnospirales</taxon>
        <taxon>Lachnospiraceae</taxon>
        <taxon>Lachnotalea</taxon>
    </lineage>
</organism>
<feature type="coiled-coil region" evidence="2">
    <location>
        <begin position="485"/>
        <end position="514"/>
    </location>
</feature>
<evidence type="ECO:0000313" key="7">
    <source>
        <dbReference type="Proteomes" id="UP000216411"/>
    </source>
</evidence>
<keyword evidence="2" id="KW-0175">Coiled coil</keyword>
<dbReference type="InterPro" id="IPR052913">
    <property type="entry name" value="Glycopeptide_resist_protein"/>
</dbReference>
<dbReference type="InterPro" id="IPR022029">
    <property type="entry name" value="YoaR-like_PG-bd"/>
</dbReference>
<dbReference type="PANTHER" id="PTHR35788">
    <property type="entry name" value="EXPORTED PROTEIN-RELATED"/>
    <property type="match status" value="1"/>
</dbReference>
<keyword evidence="7" id="KW-1185">Reference proteome</keyword>
<dbReference type="RefSeq" id="WP_094378092.1">
    <property type="nucleotide sequence ID" value="NZ_NOKA02000127.1"/>
</dbReference>